<evidence type="ECO:0000313" key="3">
    <source>
        <dbReference type="Proteomes" id="UP000230605"/>
    </source>
</evidence>
<evidence type="ECO:0000313" key="4">
    <source>
        <dbReference type="Proteomes" id="UP001302367"/>
    </source>
</evidence>
<protein>
    <submittedName>
        <fullName evidence="1">Uncharacterized protein</fullName>
    </submittedName>
</protein>
<dbReference type="EMBL" id="LKMD01000101">
    <property type="protein sequence ID" value="PIA99436.1"/>
    <property type="molecule type" value="Genomic_DNA"/>
</dbReference>
<dbReference type="Proteomes" id="UP000230605">
    <property type="component" value="Chromosome 3"/>
</dbReference>
<proteinExistence type="predicted"/>
<evidence type="ECO:0000313" key="2">
    <source>
        <dbReference type="EMBL" id="WPB00464.1"/>
    </source>
</evidence>
<dbReference type="AlphaFoldDB" id="A0A2G5I3P3"/>
<dbReference type="OrthoDB" id="3452821at2759"/>
<name>A0A2G5I3P3_CERBT</name>
<dbReference type="Proteomes" id="UP001302367">
    <property type="component" value="Chromosome 3"/>
</dbReference>
<dbReference type="SUPFAM" id="SSF51182">
    <property type="entry name" value="RmlC-like cupins"/>
    <property type="match status" value="1"/>
</dbReference>
<evidence type="ECO:0000313" key="1">
    <source>
        <dbReference type="EMBL" id="PIA99436.1"/>
    </source>
</evidence>
<accession>A0A2G5I3P3</accession>
<organism evidence="1 3">
    <name type="scientific">Cercospora beticola</name>
    <name type="common">Sugarbeet leaf spot fungus</name>
    <dbReference type="NCBI Taxonomy" id="122368"/>
    <lineage>
        <taxon>Eukaryota</taxon>
        <taxon>Fungi</taxon>
        <taxon>Dikarya</taxon>
        <taxon>Ascomycota</taxon>
        <taxon>Pezizomycotina</taxon>
        <taxon>Dothideomycetes</taxon>
        <taxon>Dothideomycetidae</taxon>
        <taxon>Mycosphaerellales</taxon>
        <taxon>Mycosphaerellaceae</taxon>
        <taxon>Cercospora</taxon>
    </lineage>
</organism>
<gene>
    <name evidence="1" type="ORF">CB0940_03289</name>
    <name evidence="2" type="ORF">RHO25_005084</name>
</gene>
<keyword evidence="4" id="KW-1185">Reference proteome</keyword>
<sequence>MSAAASQNTDDVGYTFSHGSRITHGSGANIKKPFDDIDLTMHELSPSNERGFRGQLGFIEFTTDYRLPRHIHMSSDQTRLVDERIMVLNGVAPLEIAGEYYAVAPGSLVDTVGGVPHTFTACPAGVKLPDGTVSNGKFTMVYEYEEPTRFFPTVSTKVVKDVSEYKAWEGDLDVIKLPKMNTDQVVAKAHVIFDRLKCKLSLA</sequence>
<dbReference type="EMBL" id="CP134186">
    <property type="protein sequence ID" value="WPB00464.1"/>
    <property type="molecule type" value="Genomic_DNA"/>
</dbReference>
<reference evidence="2 4" key="2">
    <citation type="submission" date="2023-09" db="EMBL/GenBank/DDBJ databases">
        <title>Complete-Gapless Cercospora beticola genome.</title>
        <authorList>
            <person name="Wyatt N.A."/>
            <person name="Spanner R.E."/>
            <person name="Bolton M.D."/>
        </authorList>
    </citation>
    <scope>NUCLEOTIDE SEQUENCE [LARGE SCALE GENOMIC DNA]</scope>
    <source>
        <strain evidence="2">Cb09-40</strain>
    </source>
</reference>
<reference evidence="1 3" key="1">
    <citation type="submission" date="2015-10" db="EMBL/GenBank/DDBJ databases">
        <title>The cercosporin biosynthetic gene cluster was horizontally transferred to several fungal lineages and shown to be expanded in Cercospora beticola based on microsynteny with recipient genomes.</title>
        <authorList>
            <person name="De Jonge R."/>
            <person name="Ebert M.K."/>
            <person name="Suttle J.C."/>
            <person name="Jurick Ii W.M."/>
            <person name="Secor G.A."/>
            <person name="Thomma B.P."/>
            <person name="Van De Peer Y."/>
            <person name="Bolton M.D."/>
        </authorList>
    </citation>
    <scope>NUCLEOTIDE SEQUENCE [LARGE SCALE GENOMIC DNA]</scope>
    <source>
        <strain evidence="1 3">09-40</strain>
    </source>
</reference>
<dbReference type="InterPro" id="IPR011051">
    <property type="entry name" value="RmlC_Cupin_sf"/>
</dbReference>